<dbReference type="GeneID" id="116300725"/>
<dbReference type="Gene3D" id="2.20.110.10">
    <property type="entry name" value="Histone H3 K4-specific methyltransferase SET7/9 N-terminal domain"/>
    <property type="match status" value="2"/>
</dbReference>
<name>A0A6P8IFN8_ACTTE</name>
<dbReference type="PANTHER" id="PTHR46917:SF1">
    <property type="entry name" value="MORN REPEAT-CONTAINING PROTEIN 2"/>
    <property type="match status" value="1"/>
</dbReference>
<dbReference type="RefSeq" id="XP_031565502.1">
    <property type="nucleotide sequence ID" value="XM_031709642.1"/>
</dbReference>
<dbReference type="InterPro" id="IPR052849">
    <property type="entry name" value="MORN_repeat_protein"/>
</dbReference>
<evidence type="ECO:0000256" key="1">
    <source>
        <dbReference type="ARBA" id="ARBA00022737"/>
    </source>
</evidence>
<keyword evidence="2" id="KW-1185">Reference proteome</keyword>
<proteinExistence type="predicted"/>
<dbReference type="SUPFAM" id="SSF82185">
    <property type="entry name" value="Histone H3 K4-specific methyltransferase SET7/9 N-terminal domain"/>
    <property type="match status" value="1"/>
</dbReference>
<dbReference type="PANTHER" id="PTHR46917">
    <property type="entry name" value="MORN REPEAT-CONTAINING PROTEIN 2"/>
    <property type="match status" value="1"/>
</dbReference>
<dbReference type="Pfam" id="PF02493">
    <property type="entry name" value="MORN"/>
    <property type="match status" value="4"/>
</dbReference>
<protein>
    <submittedName>
        <fullName evidence="3">MORN repeat-containing protein 2-like isoform X1</fullName>
    </submittedName>
</protein>
<evidence type="ECO:0000313" key="2">
    <source>
        <dbReference type="Proteomes" id="UP000515163"/>
    </source>
</evidence>
<gene>
    <name evidence="3" type="primary">LOC116300725</name>
</gene>
<evidence type="ECO:0000313" key="3">
    <source>
        <dbReference type="RefSeq" id="XP_031565502.1"/>
    </source>
</evidence>
<reference evidence="3" key="1">
    <citation type="submission" date="2025-08" db="UniProtKB">
        <authorList>
            <consortium name="RefSeq"/>
        </authorList>
    </citation>
    <scope>IDENTIFICATION</scope>
    <source>
        <tissue evidence="3">Tentacle</tissue>
    </source>
</reference>
<dbReference type="Proteomes" id="UP000515163">
    <property type="component" value="Unplaced"/>
</dbReference>
<dbReference type="AlphaFoldDB" id="A0A6P8IFN8"/>
<accession>A0A6P8IFN8</accession>
<dbReference type="InParanoid" id="A0A6P8IFN8"/>
<organism evidence="2 3">
    <name type="scientific">Actinia tenebrosa</name>
    <name type="common">Australian red waratah sea anemone</name>
    <dbReference type="NCBI Taxonomy" id="6105"/>
    <lineage>
        <taxon>Eukaryota</taxon>
        <taxon>Metazoa</taxon>
        <taxon>Cnidaria</taxon>
        <taxon>Anthozoa</taxon>
        <taxon>Hexacorallia</taxon>
        <taxon>Actiniaria</taxon>
        <taxon>Actiniidae</taxon>
        <taxon>Actinia</taxon>
    </lineage>
</organism>
<sequence>MPAASSKKQDKSKSEHGSAHVLKGVYMFPNGDKYDGEYIQANGGLQRSGYGENLTAGGLCYQGYWSDDKMNGQGKLIHPSGAVYEGEFVENRFHGYGKYTWPDGSIYQGNFSENKLEGHGTFTDINKQVWHGNFTHKAAPGLKFKLDL</sequence>
<dbReference type="KEGG" id="aten:116300725"/>
<keyword evidence="1" id="KW-0677">Repeat</keyword>
<dbReference type="OrthoDB" id="437960at2759"/>
<dbReference type="SMART" id="SM00698">
    <property type="entry name" value="MORN"/>
    <property type="match status" value="3"/>
</dbReference>
<dbReference type="InterPro" id="IPR003409">
    <property type="entry name" value="MORN"/>
</dbReference>